<keyword evidence="1" id="KW-0472">Membrane</keyword>
<feature type="transmembrane region" description="Helical" evidence="1">
    <location>
        <begin position="12"/>
        <end position="45"/>
    </location>
</feature>
<dbReference type="AlphaFoldDB" id="A0A9X2VVW7"/>
<name>A0A9X2VVW7_9PSEU</name>
<dbReference type="InterPro" id="IPR025323">
    <property type="entry name" value="DUF4229"/>
</dbReference>
<gene>
    <name evidence="2" type="ORF">NZH93_39545</name>
</gene>
<protein>
    <submittedName>
        <fullName evidence="2">DUF4229 domain-containing protein</fullName>
    </submittedName>
</protein>
<evidence type="ECO:0000256" key="1">
    <source>
        <dbReference type="SAM" id="Phobius"/>
    </source>
</evidence>
<organism evidence="2 3">
    <name type="scientific">Umezawaea endophytica</name>
    <dbReference type="NCBI Taxonomy" id="1654476"/>
    <lineage>
        <taxon>Bacteria</taxon>
        <taxon>Bacillati</taxon>
        <taxon>Actinomycetota</taxon>
        <taxon>Actinomycetes</taxon>
        <taxon>Pseudonocardiales</taxon>
        <taxon>Pseudonocardiaceae</taxon>
        <taxon>Umezawaea</taxon>
    </lineage>
</organism>
<evidence type="ECO:0000313" key="2">
    <source>
        <dbReference type="EMBL" id="MCS7482979.1"/>
    </source>
</evidence>
<dbReference type="Proteomes" id="UP001141259">
    <property type="component" value="Unassembled WGS sequence"/>
</dbReference>
<accession>A0A9X2VVW7</accession>
<keyword evidence="3" id="KW-1185">Reference proteome</keyword>
<keyword evidence="1" id="KW-1133">Transmembrane helix</keyword>
<comment type="caution">
    <text evidence="2">The sequence shown here is derived from an EMBL/GenBank/DDBJ whole genome shotgun (WGS) entry which is preliminary data.</text>
</comment>
<evidence type="ECO:0000313" key="3">
    <source>
        <dbReference type="Proteomes" id="UP001141259"/>
    </source>
</evidence>
<dbReference type="EMBL" id="JANYMP010000028">
    <property type="protein sequence ID" value="MCS7482979.1"/>
    <property type="molecule type" value="Genomic_DNA"/>
</dbReference>
<dbReference type="Pfam" id="PF14012">
    <property type="entry name" value="DUF4229"/>
    <property type="match status" value="1"/>
</dbReference>
<proteinExistence type="predicted"/>
<reference evidence="2" key="1">
    <citation type="submission" date="2022-08" db="EMBL/GenBank/DDBJ databases">
        <authorList>
            <person name="Tistechok S."/>
            <person name="Samborskyy M."/>
            <person name="Roman I."/>
        </authorList>
    </citation>
    <scope>NUCLEOTIDE SEQUENCE</scope>
    <source>
        <strain evidence="2">DSM 103496</strain>
    </source>
</reference>
<sequence length="79" mass="8549">MTLYVLARLGMVAAVMALLMLVNVPLLVAMAVGVVVALPLSLFLFRGMRARVAAGLNERGEARKAERDRLRAQLRGETA</sequence>
<keyword evidence="1" id="KW-0812">Transmembrane</keyword>